<evidence type="ECO:0000313" key="3">
    <source>
        <dbReference type="Proteomes" id="UP001147700"/>
    </source>
</evidence>
<organism evidence="2 3">
    <name type="scientific">Solirubrobacter deserti</name>
    <dbReference type="NCBI Taxonomy" id="2282478"/>
    <lineage>
        <taxon>Bacteria</taxon>
        <taxon>Bacillati</taxon>
        <taxon>Actinomycetota</taxon>
        <taxon>Thermoleophilia</taxon>
        <taxon>Solirubrobacterales</taxon>
        <taxon>Solirubrobacteraceae</taxon>
        <taxon>Solirubrobacter</taxon>
    </lineage>
</organism>
<feature type="region of interest" description="Disordered" evidence="1">
    <location>
        <begin position="1"/>
        <end position="22"/>
    </location>
</feature>
<comment type="caution">
    <text evidence="2">The sequence shown here is derived from an EMBL/GenBank/DDBJ whole genome shotgun (WGS) entry which is preliminary data.</text>
</comment>
<feature type="compositionally biased region" description="Low complexity" evidence="1">
    <location>
        <begin position="1"/>
        <end position="10"/>
    </location>
</feature>
<gene>
    <name evidence="2" type="ORF">OJ962_10385</name>
</gene>
<proteinExistence type="predicted"/>
<name>A0ABT4RHF8_9ACTN</name>
<evidence type="ECO:0000256" key="1">
    <source>
        <dbReference type="SAM" id="MobiDB-lite"/>
    </source>
</evidence>
<keyword evidence="3" id="KW-1185">Reference proteome</keyword>
<dbReference type="Proteomes" id="UP001147700">
    <property type="component" value="Unassembled WGS sequence"/>
</dbReference>
<dbReference type="RefSeq" id="WP_202952808.1">
    <property type="nucleotide sequence ID" value="NZ_JAPCID010000012.1"/>
</dbReference>
<protein>
    <submittedName>
        <fullName evidence="2">Uncharacterized protein</fullName>
    </submittedName>
</protein>
<sequence length="121" mass="14178">MSLLRRLFGPRPEPPPKPEHVPDEYERFWRDHVLLWVGVWPEDWDNPSLTAIDAVERTLRAMPEFHDMTIVGTPESPRFDVWLRRDTPGDDDMIYMDRAAGALKPFDDSDEIGYSIEFGDY</sequence>
<evidence type="ECO:0000313" key="2">
    <source>
        <dbReference type="EMBL" id="MDA0137908.1"/>
    </source>
</evidence>
<reference evidence="2" key="1">
    <citation type="submission" date="2022-10" db="EMBL/GenBank/DDBJ databases">
        <title>The WGS of Solirubrobacter sp. CPCC 204708.</title>
        <authorList>
            <person name="Jiang Z."/>
        </authorList>
    </citation>
    <scope>NUCLEOTIDE SEQUENCE</scope>
    <source>
        <strain evidence="2">CPCC 204708</strain>
    </source>
</reference>
<dbReference type="EMBL" id="JAPCID010000012">
    <property type="protein sequence ID" value="MDA0137908.1"/>
    <property type="molecule type" value="Genomic_DNA"/>
</dbReference>
<accession>A0ABT4RHF8</accession>